<evidence type="ECO:0000313" key="2">
    <source>
        <dbReference type="Proteomes" id="UP000030101"/>
    </source>
</evidence>
<dbReference type="InterPro" id="IPR029044">
    <property type="entry name" value="Nucleotide-diphossugar_trans"/>
</dbReference>
<evidence type="ECO:0000313" key="1">
    <source>
        <dbReference type="EMBL" id="KGN93350.1"/>
    </source>
</evidence>
<protein>
    <recommendedName>
        <fullName evidence="3">Glycosyl transferase</fullName>
    </recommendedName>
</protein>
<dbReference type="CDD" id="cd00761">
    <property type="entry name" value="Glyco_tranf_GTA_type"/>
    <property type="match status" value="1"/>
</dbReference>
<dbReference type="Proteomes" id="UP000030101">
    <property type="component" value="Unassembled WGS sequence"/>
</dbReference>
<proteinExistence type="predicted"/>
<keyword evidence="2" id="KW-1185">Reference proteome</keyword>
<gene>
    <name evidence="1" type="ORF">HQ43_01525</name>
</gene>
<dbReference type="SUPFAM" id="SSF53448">
    <property type="entry name" value="Nucleotide-diphospho-sugar transferases"/>
    <property type="match status" value="1"/>
</dbReference>
<dbReference type="Gene3D" id="3.90.550.10">
    <property type="entry name" value="Spore Coat Polysaccharide Biosynthesis Protein SpsA, Chain A"/>
    <property type="match status" value="1"/>
</dbReference>
<evidence type="ECO:0008006" key="3">
    <source>
        <dbReference type="Google" id="ProtNLM"/>
    </source>
</evidence>
<name>A0ABR4XNH8_9PORP</name>
<dbReference type="EMBL" id="JQZV01000003">
    <property type="protein sequence ID" value="KGN93350.1"/>
    <property type="molecule type" value="Genomic_DNA"/>
</dbReference>
<sequence length="297" mass="34311">MLFVYNRPEHTKQVINSLLAQPEAAYTDLIIFCDGAKNEQDKTKVEEVQDIVDNINGFRSKTIYQQSGNIGLAKSIIDGVTKILQSYISVIVLEDDLTLSPYFLRWMNDALNRYSSVEEVAHIYGCNYFQTKGGNPNGDFLCFVGSWGWGTWQRAWEKYAKWDGEKLLHEIEKHDLKGKFDFNNSYPYTRMLKRQIAGQNNSWAIRWNASLFLQNKLSLTAGRSLVNNIGFDGSGTHCGQDFLYGSTLVPYPLYAETPPQEVKENLIFRKKLERYYRKTNSIPAKAWRRIRKFSLIL</sequence>
<comment type="caution">
    <text evidence="1">The sequence shown here is derived from an EMBL/GenBank/DDBJ whole genome shotgun (WGS) entry which is preliminary data.</text>
</comment>
<accession>A0ABR4XNH8</accession>
<organism evidence="1 2">
    <name type="scientific">Porphyromonas canoris</name>
    <dbReference type="NCBI Taxonomy" id="36875"/>
    <lineage>
        <taxon>Bacteria</taxon>
        <taxon>Pseudomonadati</taxon>
        <taxon>Bacteroidota</taxon>
        <taxon>Bacteroidia</taxon>
        <taxon>Bacteroidales</taxon>
        <taxon>Porphyromonadaceae</taxon>
        <taxon>Porphyromonas</taxon>
    </lineage>
</organism>
<reference evidence="1 2" key="1">
    <citation type="submission" date="2014-08" db="EMBL/GenBank/DDBJ databases">
        <title>Porphyromonas canoris strain:OH2762 Genome sequencing.</title>
        <authorList>
            <person name="Wallis C."/>
            <person name="Deusch O."/>
            <person name="O'Flynn C."/>
            <person name="Davis I."/>
            <person name="Jospin G."/>
            <person name="Darling A.E."/>
            <person name="Coil D.A."/>
            <person name="Alexiev A."/>
            <person name="Horsfall A."/>
            <person name="Kirkwood N."/>
            <person name="Harris S."/>
            <person name="Eisen J.A."/>
        </authorList>
    </citation>
    <scope>NUCLEOTIDE SEQUENCE [LARGE SCALE GENOMIC DNA]</scope>
    <source>
        <strain evidence="2">COT-108 OH2762</strain>
    </source>
</reference>